<gene>
    <name evidence="1" type="ORF">SAY86_025463</name>
</gene>
<evidence type="ECO:0000313" key="2">
    <source>
        <dbReference type="Proteomes" id="UP001346149"/>
    </source>
</evidence>
<dbReference type="PANTHER" id="PTHR33527">
    <property type="entry name" value="OS07G0274300 PROTEIN"/>
    <property type="match status" value="1"/>
</dbReference>
<accession>A0AAN7M0Q6</accession>
<dbReference type="Proteomes" id="UP001346149">
    <property type="component" value="Unassembled WGS sequence"/>
</dbReference>
<dbReference type="EMBL" id="JAXQNO010000004">
    <property type="protein sequence ID" value="KAK4800098.1"/>
    <property type="molecule type" value="Genomic_DNA"/>
</dbReference>
<proteinExistence type="predicted"/>
<name>A0AAN7M0Q6_TRANT</name>
<protein>
    <submittedName>
        <fullName evidence="1">Uncharacterized protein</fullName>
    </submittedName>
</protein>
<reference evidence="1 2" key="1">
    <citation type="journal article" date="2023" name="Hortic Res">
        <title>Pangenome of water caltrop reveals structural variations and asymmetric subgenome divergence after allopolyploidization.</title>
        <authorList>
            <person name="Zhang X."/>
            <person name="Chen Y."/>
            <person name="Wang L."/>
            <person name="Yuan Y."/>
            <person name="Fang M."/>
            <person name="Shi L."/>
            <person name="Lu R."/>
            <person name="Comes H.P."/>
            <person name="Ma Y."/>
            <person name="Chen Y."/>
            <person name="Huang G."/>
            <person name="Zhou Y."/>
            <person name="Zheng Z."/>
            <person name="Qiu Y."/>
        </authorList>
    </citation>
    <scope>NUCLEOTIDE SEQUENCE [LARGE SCALE GENOMIC DNA]</scope>
    <source>
        <strain evidence="1">F231</strain>
    </source>
</reference>
<comment type="caution">
    <text evidence="1">The sequence shown here is derived from an EMBL/GenBank/DDBJ whole genome shotgun (WGS) entry which is preliminary data.</text>
</comment>
<keyword evidence="2" id="KW-1185">Reference proteome</keyword>
<evidence type="ECO:0000313" key="1">
    <source>
        <dbReference type="EMBL" id="KAK4800098.1"/>
    </source>
</evidence>
<dbReference type="AlphaFoldDB" id="A0AAN7M0Q6"/>
<organism evidence="1 2">
    <name type="scientific">Trapa natans</name>
    <name type="common">Water chestnut</name>
    <dbReference type="NCBI Taxonomy" id="22666"/>
    <lineage>
        <taxon>Eukaryota</taxon>
        <taxon>Viridiplantae</taxon>
        <taxon>Streptophyta</taxon>
        <taxon>Embryophyta</taxon>
        <taxon>Tracheophyta</taxon>
        <taxon>Spermatophyta</taxon>
        <taxon>Magnoliopsida</taxon>
        <taxon>eudicotyledons</taxon>
        <taxon>Gunneridae</taxon>
        <taxon>Pentapetalae</taxon>
        <taxon>rosids</taxon>
        <taxon>malvids</taxon>
        <taxon>Myrtales</taxon>
        <taxon>Lythraceae</taxon>
        <taxon>Trapa</taxon>
    </lineage>
</organism>
<dbReference type="PANTHER" id="PTHR33527:SF28">
    <property type="entry name" value="GB|AAD43168.1"/>
    <property type="match status" value="1"/>
</dbReference>
<sequence length="121" mass="13583">MAGTLTYGVSSTASSLADFSISAGSPSPFSSSSWVPLVINLEETNARQLYTRLVTKFSWNPMRSLQLIAVWIWFDQNCCRGRLVNRRLDSSDLIISILADEASVYLACLSIKYYPIEFDHH</sequence>